<comment type="caution">
    <text evidence="1">The sequence shown here is derived from an EMBL/GenBank/DDBJ whole genome shotgun (WGS) entry which is preliminary data.</text>
</comment>
<evidence type="ECO:0000313" key="1">
    <source>
        <dbReference type="EMBL" id="GAX86556.1"/>
    </source>
</evidence>
<dbReference type="EMBL" id="BEGY01000361">
    <property type="protein sequence ID" value="GAX86556.1"/>
    <property type="molecule type" value="Genomic_DNA"/>
</dbReference>
<gene>
    <name evidence="1" type="ORF">CEUSTIGMA_g13963.t1</name>
</gene>
<reference evidence="1 2" key="1">
    <citation type="submission" date="2017-08" db="EMBL/GenBank/DDBJ databases">
        <title>Acidophilic green algal genome provides insights into adaptation to an acidic environment.</title>
        <authorList>
            <person name="Hirooka S."/>
            <person name="Hirose Y."/>
            <person name="Kanesaki Y."/>
            <person name="Higuchi S."/>
            <person name="Fujiwara T."/>
            <person name="Onuma R."/>
            <person name="Era A."/>
            <person name="Ohbayashi R."/>
            <person name="Uzuka A."/>
            <person name="Nozaki H."/>
            <person name="Yoshikawa H."/>
            <person name="Miyagishima S.Y."/>
        </authorList>
    </citation>
    <scope>NUCLEOTIDE SEQUENCE [LARGE SCALE GENOMIC DNA]</scope>
    <source>
        <strain evidence="1 2">NIES-2499</strain>
    </source>
</reference>
<dbReference type="Proteomes" id="UP000232323">
    <property type="component" value="Unassembled WGS sequence"/>
</dbReference>
<proteinExistence type="predicted"/>
<organism evidence="1 2">
    <name type="scientific">Chlamydomonas eustigma</name>
    <dbReference type="NCBI Taxonomy" id="1157962"/>
    <lineage>
        <taxon>Eukaryota</taxon>
        <taxon>Viridiplantae</taxon>
        <taxon>Chlorophyta</taxon>
        <taxon>core chlorophytes</taxon>
        <taxon>Chlorophyceae</taxon>
        <taxon>CS clade</taxon>
        <taxon>Chlamydomonadales</taxon>
        <taxon>Chlamydomonadaceae</taxon>
        <taxon>Chlamydomonas</taxon>
    </lineage>
</organism>
<protein>
    <submittedName>
        <fullName evidence="1">Uncharacterized protein</fullName>
    </submittedName>
</protein>
<dbReference type="AlphaFoldDB" id="A0A250XU47"/>
<sequence>MTTALFTEKYQLVVEGEEVEKEMFEGDLALVEVREVGEVEKVAVTAERERMEEVMGRGELVRAVILLV</sequence>
<name>A0A250XU47_9CHLO</name>
<evidence type="ECO:0000313" key="2">
    <source>
        <dbReference type="Proteomes" id="UP000232323"/>
    </source>
</evidence>
<accession>A0A250XU47</accession>
<keyword evidence="2" id="KW-1185">Reference proteome</keyword>